<comment type="similarity">
    <text evidence="1">Belongs to the transglutaminase superfamily. Transglutaminase family.</text>
</comment>
<dbReference type="InterPro" id="IPR014756">
    <property type="entry name" value="Ig_E-set"/>
</dbReference>
<gene>
    <name evidence="4" type="ORF">MNOR_LOCUS22270</name>
</gene>
<dbReference type="InterPro" id="IPR013783">
    <property type="entry name" value="Ig-like_fold"/>
</dbReference>
<feature type="compositionally biased region" description="Basic and acidic residues" evidence="2">
    <location>
        <begin position="39"/>
        <end position="99"/>
    </location>
</feature>
<organism evidence="4 5">
    <name type="scientific">Meganyctiphanes norvegica</name>
    <name type="common">Northern krill</name>
    <name type="synonym">Thysanopoda norvegica</name>
    <dbReference type="NCBI Taxonomy" id="48144"/>
    <lineage>
        <taxon>Eukaryota</taxon>
        <taxon>Metazoa</taxon>
        <taxon>Ecdysozoa</taxon>
        <taxon>Arthropoda</taxon>
        <taxon>Crustacea</taxon>
        <taxon>Multicrustacea</taxon>
        <taxon>Malacostraca</taxon>
        <taxon>Eumalacostraca</taxon>
        <taxon>Eucarida</taxon>
        <taxon>Euphausiacea</taxon>
        <taxon>Euphausiidae</taxon>
        <taxon>Meganyctiphanes</taxon>
    </lineage>
</organism>
<proteinExistence type="inferred from homology"/>
<feature type="region of interest" description="Disordered" evidence="2">
    <location>
        <begin position="1"/>
        <end position="99"/>
    </location>
</feature>
<evidence type="ECO:0000313" key="5">
    <source>
        <dbReference type="Proteomes" id="UP001497623"/>
    </source>
</evidence>
<dbReference type="Gene3D" id="2.60.40.10">
    <property type="entry name" value="Immunoglobulins"/>
    <property type="match status" value="1"/>
</dbReference>
<protein>
    <recommendedName>
        <fullName evidence="3">Transglutaminase N-terminal domain-containing protein</fullName>
    </recommendedName>
</protein>
<dbReference type="Proteomes" id="UP001497623">
    <property type="component" value="Unassembled WGS sequence"/>
</dbReference>
<evidence type="ECO:0000313" key="4">
    <source>
        <dbReference type="EMBL" id="CAL4121093.1"/>
    </source>
</evidence>
<evidence type="ECO:0000256" key="2">
    <source>
        <dbReference type="SAM" id="MobiDB-lite"/>
    </source>
</evidence>
<name>A0AAV2RDU2_MEGNR</name>
<evidence type="ECO:0000256" key="1">
    <source>
        <dbReference type="ARBA" id="ARBA00005968"/>
    </source>
</evidence>
<sequence>MPLSGSSHDMTMSPDTARRLNADSPDMRRDSGHPGMTARGEEMLDRDHRDGDDRIRRSGHDLSKIDGREYDHSRSDSRRYGEMDRSDGRGRNDYSRMDGRNFDMMNRADGPRYYHDNSYGRGWDLSGYRRYWYRYDYSPNRSTRYCSGMALGGQGRGPNGTYNRRGNAYYNWINSLRSNYVNAFERRRREEFDDEKPVSPNLNKVDRVHWYIRGNAKTHNTMKYDLVHDKKEQKPVMRRGQDFYLALRFRDRDFDIKRDRVVLNFKFGAKPSVHKGTMAVIPIWCDKFTRSKDDWDVRIDSGSRGKDLVLQ</sequence>
<dbReference type="Pfam" id="PF00868">
    <property type="entry name" value="Transglut_N"/>
    <property type="match status" value="1"/>
</dbReference>
<dbReference type="AlphaFoldDB" id="A0AAV2RDU2"/>
<evidence type="ECO:0000259" key="3">
    <source>
        <dbReference type="Pfam" id="PF00868"/>
    </source>
</evidence>
<accession>A0AAV2RDU2</accession>
<comment type="caution">
    <text evidence="4">The sequence shown here is derived from an EMBL/GenBank/DDBJ whole genome shotgun (WGS) entry which is preliminary data.</text>
</comment>
<feature type="compositionally biased region" description="Polar residues" evidence="2">
    <location>
        <begin position="1"/>
        <end position="14"/>
    </location>
</feature>
<dbReference type="SUPFAM" id="SSF81296">
    <property type="entry name" value="E set domains"/>
    <property type="match status" value="1"/>
</dbReference>
<reference evidence="4 5" key="1">
    <citation type="submission" date="2024-05" db="EMBL/GenBank/DDBJ databases">
        <authorList>
            <person name="Wallberg A."/>
        </authorList>
    </citation>
    <scope>NUCLEOTIDE SEQUENCE [LARGE SCALE GENOMIC DNA]</scope>
</reference>
<keyword evidence="5" id="KW-1185">Reference proteome</keyword>
<dbReference type="InterPro" id="IPR001102">
    <property type="entry name" value="Transglutaminase_N"/>
</dbReference>
<feature type="domain" description="Transglutaminase N-terminal" evidence="3">
    <location>
        <begin position="207"/>
        <end position="303"/>
    </location>
</feature>
<feature type="compositionally biased region" description="Basic and acidic residues" evidence="2">
    <location>
        <begin position="16"/>
        <end position="32"/>
    </location>
</feature>
<feature type="non-terminal residue" evidence="4">
    <location>
        <position position="311"/>
    </location>
</feature>
<dbReference type="EMBL" id="CAXKWB010018596">
    <property type="protein sequence ID" value="CAL4121093.1"/>
    <property type="molecule type" value="Genomic_DNA"/>
</dbReference>